<dbReference type="PANTHER" id="PTHR32071">
    <property type="entry name" value="TRANSCRIPTIONAL REGULATORY PROTEIN"/>
    <property type="match status" value="1"/>
</dbReference>
<evidence type="ECO:0000256" key="1">
    <source>
        <dbReference type="ARBA" id="ARBA00022741"/>
    </source>
</evidence>
<evidence type="ECO:0000256" key="2">
    <source>
        <dbReference type="ARBA" id="ARBA00022840"/>
    </source>
</evidence>
<keyword evidence="4" id="KW-0238">DNA-binding</keyword>
<keyword evidence="3" id="KW-0805">Transcription regulation</keyword>
<evidence type="ECO:0000256" key="5">
    <source>
        <dbReference type="ARBA" id="ARBA00023163"/>
    </source>
</evidence>
<dbReference type="InterPro" id="IPR027417">
    <property type="entry name" value="P-loop_NTPase"/>
</dbReference>
<dbReference type="SUPFAM" id="SSF46689">
    <property type="entry name" value="Homeodomain-like"/>
    <property type="match status" value="1"/>
</dbReference>
<proteinExistence type="predicted"/>
<dbReference type="EMBL" id="MLJW01000712">
    <property type="protein sequence ID" value="OIQ83345.1"/>
    <property type="molecule type" value="Genomic_DNA"/>
</dbReference>
<evidence type="ECO:0000259" key="6">
    <source>
        <dbReference type="PROSITE" id="PS50045"/>
    </source>
</evidence>
<dbReference type="SMART" id="SM00382">
    <property type="entry name" value="AAA"/>
    <property type="match status" value="1"/>
</dbReference>
<dbReference type="Pfam" id="PF00158">
    <property type="entry name" value="Sigma54_activat"/>
    <property type="match status" value="1"/>
</dbReference>
<dbReference type="Gene3D" id="3.40.50.300">
    <property type="entry name" value="P-loop containing nucleotide triphosphate hydrolases"/>
    <property type="match status" value="1"/>
</dbReference>
<accession>A0A1J5QIH3</accession>
<dbReference type="GO" id="GO:0006355">
    <property type="term" value="P:regulation of DNA-templated transcription"/>
    <property type="evidence" value="ECO:0007669"/>
    <property type="project" value="InterPro"/>
</dbReference>
<dbReference type="InterPro" id="IPR025662">
    <property type="entry name" value="Sigma_54_int_dom_ATP-bd_1"/>
</dbReference>
<evidence type="ECO:0000256" key="4">
    <source>
        <dbReference type="ARBA" id="ARBA00023125"/>
    </source>
</evidence>
<dbReference type="PROSITE" id="PS50045">
    <property type="entry name" value="SIGMA54_INTERACT_4"/>
    <property type="match status" value="1"/>
</dbReference>
<dbReference type="InterPro" id="IPR009057">
    <property type="entry name" value="Homeodomain-like_sf"/>
</dbReference>
<dbReference type="InterPro" id="IPR002197">
    <property type="entry name" value="HTH_Fis"/>
</dbReference>
<dbReference type="SUPFAM" id="SSF52540">
    <property type="entry name" value="P-loop containing nucleoside triphosphate hydrolases"/>
    <property type="match status" value="1"/>
</dbReference>
<dbReference type="AlphaFoldDB" id="A0A1J5QIH3"/>
<dbReference type="InterPro" id="IPR003593">
    <property type="entry name" value="AAA+_ATPase"/>
</dbReference>
<organism evidence="7">
    <name type="scientific">mine drainage metagenome</name>
    <dbReference type="NCBI Taxonomy" id="410659"/>
    <lineage>
        <taxon>unclassified sequences</taxon>
        <taxon>metagenomes</taxon>
        <taxon>ecological metagenomes</taxon>
    </lineage>
</organism>
<dbReference type="PROSITE" id="PS00675">
    <property type="entry name" value="SIGMA54_INTERACT_1"/>
    <property type="match status" value="1"/>
</dbReference>
<dbReference type="InterPro" id="IPR025944">
    <property type="entry name" value="Sigma_54_int_dom_CS"/>
</dbReference>
<evidence type="ECO:0000256" key="3">
    <source>
        <dbReference type="ARBA" id="ARBA00023015"/>
    </source>
</evidence>
<dbReference type="GO" id="GO:0043565">
    <property type="term" value="F:sequence-specific DNA binding"/>
    <property type="evidence" value="ECO:0007669"/>
    <property type="project" value="InterPro"/>
</dbReference>
<dbReference type="CDD" id="cd00009">
    <property type="entry name" value="AAA"/>
    <property type="match status" value="1"/>
</dbReference>
<dbReference type="PRINTS" id="PR01590">
    <property type="entry name" value="HTHFIS"/>
</dbReference>
<gene>
    <name evidence="7" type="primary">nifA_9</name>
    <name evidence="7" type="ORF">GALL_348620</name>
</gene>
<dbReference type="GO" id="GO:0005524">
    <property type="term" value="F:ATP binding"/>
    <property type="evidence" value="ECO:0007669"/>
    <property type="project" value="UniProtKB-KW"/>
</dbReference>
<dbReference type="Pfam" id="PF02954">
    <property type="entry name" value="HTH_8"/>
    <property type="match status" value="1"/>
</dbReference>
<feature type="domain" description="Sigma-54 factor interaction" evidence="6">
    <location>
        <begin position="29"/>
        <end position="257"/>
    </location>
</feature>
<dbReference type="PROSITE" id="PS00688">
    <property type="entry name" value="SIGMA54_INTERACT_3"/>
    <property type="match status" value="1"/>
</dbReference>
<sequence length="374" mass="41109">MRTESRCENPPQMTVAPLQIEQDAAAPELVGDSPGMVALRTLLRRVAATDSTVLLQGESGTGKELVARLLHAWSSRAPRAFVAVNCGAIPGELMESELFGHERGAFTGAQSARKGRFELAGRGTLFLDEIAEMSPPLQVKLLRVLQERTFERVGGTETLHASARIVAATHRDLEQQIEIGRFREDLYYRLNVVPIQIPPLRERGEDILLLADLALRRLDAAGLGRVRLGEGVANALLRYRWPGNVRELNNLMERLVIMHAGSVVGVGELPTKMRDGLEADFEPVPVVEAASDDDGLHDLMQLVAEPAEPLLPAQGMDLRAYLERIERSLIEQALDASDHVIAHAAGKLGLRRTTLVEKIRKYGLREDERSGATP</sequence>
<dbReference type="InterPro" id="IPR002078">
    <property type="entry name" value="Sigma_54_int"/>
</dbReference>
<evidence type="ECO:0000313" key="7">
    <source>
        <dbReference type="EMBL" id="OIQ83345.1"/>
    </source>
</evidence>
<protein>
    <submittedName>
        <fullName evidence="7">Nif-specific regulatory protein</fullName>
    </submittedName>
</protein>
<dbReference type="Gene3D" id="1.10.8.60">
    <property type="match status" value="1"/>
</dbReference>
<comment type="caution">
    <text evidence="7">The sequence shown here is derived from an EMBL/GenBank/DDBJ whole genome shotgun (WGS) entry which is preliminary data.</text>
</comment>
<keyword evidence="2" id="KW-0067">ATP-binding</keyword>
<dbReference type="PANTHER" id="PTHR32071:SF117">
    <property type="entry name" value="PTS-DEPENDENT DIHYDROXYACETONE KINASE OPERON REGULATORY PROTEIN-RELATED"/>
    <property type="match status" value="1"/>
</dbReference>
<keyword evidence="5" id="KW-0804">Transcription</keyword>
<dbReference type="Gene3D" id="1.10.10.60">
    <property type="entry name" value="Homeodomain-like"/>
    <property type="match status" value="1"/>
</dbReference>
<dbReference type="FunFam" id="3.40.50.300:FF:000006">
    <property type="entry name" value="DNA-binding transcriptional regulator NtrC"/>
    <property type="match status" value="1"/>
</dbReference>
<dbReference type="Pfam" id="PF25601">
    <property type="entry name" value="AAA_lid_14"/>
    <property type="match status" value="1"/>
</dbReference>
<keyword evidence="1" id="KW-0547">Nucleotide-binding</keyword>
<reference evidence="7" key="1">
    <citation type="submission" date="2016-10" db="EMBL/GenBank/DDBJ databases">
        <title>Sequence of Gallionella enrichment culture.</title>
        <authorList>
            <person name="Poehlein A."/>
            <person name="Muehling M."/>
            <person name="Daniel R."/>
        </authorList>
    </citation>
    <scope>NUCLEOTIDE SEQUENCE</scope>
</reference>
<dbReference type="InterPro" id="IPR058031">
    <property type="entry name" value="AAA_lid_NorR"/>
</dbReference>
<name>A0A1J5QIH3_9ZZZZ</name>